<dbReference type="EMBL" id="FNUE01000001">
    <property type="protein sequence ID" value="SEE06757.1"/>
    <property type="molecule type" value="Genomic_DNA"/>
</dbReference>
<reference evidence="4 6" key="2">
    <citation type="submission" date="2016-10" db="EMBL/GenBank/DDBJ databases">
        <authorList>
            <person name="Varghese N."/>
            <person name="Submissions S."/>
        </authorList>
    </citation>
    <scope>NUCLEOTIDE SEQUENCE [LARGE SCALE GENOMIC DNA]</scope>
    <source>
        <strain evidence="4 6">DSW-5</strain>
    </source>
</reference>
<accession>A0A0N0CFB3</accession>
<evidence type="ECO:0000313" key="3">
    <source>
        <dbReference type="EMBL" id="KOY51630.1"/>
    </source>
</evidence>
<dbReference type="Proteomes" id="UP000183071">
    <property type="component" value="Unassembled WGS sequence"/>
</dbReference>
<dbReference type="RefSeq" id="WP_053973791.1">
    <property type="nucleotide sequence ID" value="NZ_FNUE01000001.1"/>
</dbReference>
<dbReference type="Proteomes" id="UP000037716">
    <property type="component" value="Unassembled WGS sequence"/>
</dbReference>
<dbReference type="OrthoDB" id="1118393at2"/>
<dbReference type="STRING" id="1300348.I602_1190"/>
<dbReference type="InterPro" id="IPR007492">
    <property type="entry name" value="LytTR_DNA-bd_dom"/>
</dbReference>
<keyword evidence="1" id="KW-0812">Transmembrane</keyword>
<keyword evidence="1" id="KW-0472">Membrane</keyword>
<dbReference type="SMART" id="SM00850">
    <property type="entry name" value="LytTR"/>
    <property type="match status" value="1"/>
</dbReference>
<sequence>MIANLKNWLATPYYYNPSTKFKFKISLVYGLFVFLFLYTFQPFTLYSFKEYLLEYTSSIGLITFLGTFITLVVPPLIFKKYFKEDNWTIGKSILITVLGLFSIGTILWYYGKIFKADKDIEHIEYIAFIFYTFLVGDIPILFGVFFNEKMVRLRREKKAEEITAIKNQKEVEIKPTVPNKIMLKSDNMKESLIFFIEDLVYITSQGNYASFFIKNNKGELKEKILRVTLTKIVENLEEYPTIIRCHKSYIINTKYINGIKGNARGYLLESSLIPHQIPVSRNFSKKSLLGLIK</sequence>
<dbReference type="GO" id="GO:0003677">
    <property type="term" value="F:DNA binding"/>
    <property type="evidence" value="ECO:0007669"/>
    <property type="project" value="InterPro"/>
</dbReference>
<feature type="transmembrane region" description="Helical" evidence="1">
    <location>
        <begin position="21"/>
        <end position="39"/>
    </location>
</feature>
<dbReference type="EMBL" id="LGBR01000001">
    <property type="protein sequence ID" value="KOY51630.1"/>
    <property type="molecule type" value="Genomic_DNA"/>
</dbReference>
<feature type="transmembrane region" description="Helical" evidence="1">
    <location>
        <begin position="123"/>
        <end position="146"/>
    </location>
</feature>
<dbReference type="PROSITE" id="PS50930">
    <property type="entry name" value="HTH_LYTTR"/>
    <property type="match status" value="1"/>
</dbReference>
<feature type="domain" description="HTH LytTR-type" evidence="2">
    <location>
        <begin position="237"/>
        <end position="291"/>
    </location>
</feature>
<name>A0A0N0CFB3_9FLAO</name>
<dbReference type="PATRIC" id="fig|1300348.6.peg.1189"/>
<evidence type="ECO:0000313" key="4">
    <source>
        <dbReference type="EMBL" id="SEE06757.1"/>
    </source>
</evidence>
<reference evidence="3 5" key="1">
    <citation type="submission" date="2015-07" db="EMBL/GenBank/DDBJ databases">
        <title>Genome of Polaribacter dokdonenesis DSW-5, isolated from seawater off Dokdo in Korea.</title>
        <authorList>
            <person name="Yoon K."/>
            <person name="Song J.Y."/>
            <person name="Kim J.F."/>
        </authorList>
    </citation>
    <scope>NUCLEOTIDE SEQUENCE [LARGE SCALE GENOMIC DNA]</scope>
    <source>
        <strain evidence="3 5">DSW-5</strain>
    </source>
</reference>
<evidence type="ECO:0000259" key="2">
    <source>
        <dbReference type="PROSITE" id="PS50930"/>
    </source>
</evidence>
<evidence type="ECO:0000256" key="1">
    <source>
        <dbReference type="SAM" id="Phobius"/>
    </source>
</evidence>
<evidence type="ECO:0000313" key="6">
    <source>
        <dbReference type="Proteomes" id="UP000183071"/>
    </source>
</evidence>
<dbReference type="AlphaFoldDB" id="A0A0N0CFB3"/>
<feature type="transmembrane region" description="Helical" evidence="1">
    <location>
        <begin position="90"/>
        <end position="111"/>
    </location>
</feature>
<dbReference type="Gene3D" id="2.40.50.1020">
    <property type="entry name" value="LytTr DNA-binding domain"/>
    <property type="match status" value="1"/>
</dbReference>
<comment type="caution">
    <text evidence="3">The sequence shown here is derived from an EMBL/GenBank/DDBJ whole genome shotgun (WGS) entry which is preliminary data.</text>
</comment>
<protein>
    <submittedName>
        <fullName evidence="3 4">transcriptional regulator, LytTr family</fullName>
    </submittedName>
</protein>
<dbReference type="Pfam" id="PF04397">
    <property type="entry name" value="LytTR"/>
    <property type="match status" value="1"/>
</dbReference>
<proteinExistence type="predicted"/>
<gene>
    <name evidence="3" type="ORF">I602_1190</name>
    <name evidence="4" type="ORF">SAMN05444353_0582</name>
</gene>
<evidence type="ECO:0000313" key="5">
    <source>
        <dbReference type="Proteomes" id="UP000037716"/>
    </source>
</evidence>
<keyword evidence="1" id="KW-1133">Transmembrane helix</keyword>
<keyword evidence="6" id="KW-1185">Reference proteome</keyword>
<feature type="transmembrane region" description="Helical" evidence="1">
    <location>
        <begin position="59"/>
        <end position="78"/>
    </location>
</feature>
<organism evidence="3 5">
    <name type="scientific">Polaribacter dokdonensis DSW-5</name>
    <dbReference type="NCBI Taxonomy" id="1300348"/>
    <lineage>
        <taxon>Bacteria</taxon>
        <taxon>Pseudomonadati</taxon>
        <taxon>Bacteroidota</taxon>
        <taxon>Flavobacteriia</taxon>
        <taxon>Flavobacteriales</taxon>
        <taxon>Flavobacteriaceae</taxon>
    </lineage>
</organism>